<evidence type="ECO:0000313" key="1">
    <source>
        <dbReference type="EMBL" id="OGK43559.1"/>
    </source>
</evidence>
<sequence>MRIAQRRFSIILFLSLAILVGIIFFFLWLLRAVEATPTPSGPNCVFWKNPISDGSVPTVTSILSPTATPAPATQLSCLSQSGALITLTGNQVTRYDRRGSPLAANTKVNAASAQWIAKWPVQDSFNYPVLLAGGPNLCFASGTIQGSYPEQIGQDANATWEYLHGTTAMKISGQNTVVEGARIDNYGDAIDFAYGTDNFIVRRVRLSSIRDDCVQNDWLYGGVVEDSLLDGCYSAFSARTYSGQSPSPGNGSNNIWTIQNSLVRLQPTWGVYKNRGLIPGHDGFFKWDDSGISPKLALYNNIFRADQTANNVGLGIPAGKLADCSNNIMVWLGPGSYPDALPTTFNGQPCFTITTDKSVWDKAVINWVAKH</sequence>
<reference evidence="1 2" key="1">
    <citation type="journal article" date="2016" name="Nat. Commun.">
        <title>Thousands of microbial genomes shed light on interconnected biogeochemical processes in an aquifer system.</title>
        <authorList>
            <person name="Anantharaman K."/>
            <person name="Brown C.T."/>
            <person name="Hug L.A."/>
            <person name="Sharon I."/>
            <person name="Castelle C.J."/>
            <person name="Probst A.J."/>
            <person name="Thomas B.C."/>
            <person name="Singh A."/>
            <person name="Wilkins M.J."/>
            <person name="Karaoz U."/>
            <person name="Brodie E.L."/>
            <person name="Williams K.H."/>
            <person name="Hubbard S.S."/>
            <person name="Banfield J.F."/>
        </authorList>
    </citation>
    <scope>NUCLEOTIDE SEQUENCE [LARGE SCALE GENOMIC DNA]</scope>
</reference>
<comment type="caution">
    <text evidence="1">The sequence shown here is derived from an EMBL/GenBank/DDBJ whole genome shotgun (WGS) entry which is preliminary data.</text>
</comment>
<evidence type="ECO:0008006" key="3">
    <source>
        <dbReference type="Google" id="ProtNLM"/>
    </source>
</evidence>
<dbReference type="AlphaFoldDB" id="A0A1F7IJM3"/>
<evidence type="ECO:0000313" key="2">
    <source>
        <dbReference type="Proteomes" id="UP000178040"/>
    </source>
</evidence>
<dbReference type="InterPro" id="IPR012334">
    <property type="entry name" value="Pectin_lyas_fold"/>
</dbReference>
<accession>A0A1F7IJM3</accession>
<protein>
    <recommendedName>
        <fullName evidence="3">Right handed beta helix domain-containing protein</fullName>
    </recommendedName>
</protein>
<organism evidence="1 2">
    <name type="scientific">Candidatus Roizmanbacteria bacterium RIFCSPLOWO2_01_FULL_37_16</name>
    <dbReference type="NCBI Taxonomy" id="1802058"/>
    <lineage>
        <taxon>Bacteria</taxon>
        <taxon>Candidatus Roizmaniibacteriota</taxon>
    </lineage>
</organism>
<dbReference type="Proteomes" id="UP000178040">
    <property type="component" value="Unassembled WGS sequence"/>
</dbReference>
<proteinExistence type="predicted"/>
<dbReference type="Gene3D" id="2.160.20.10">
    <property type="entry name" value="Single-stranded right-handed beta-helix, Pectin lyase-like"/>
    <property type="match status" value="1"/>
</dbReference>
<dbReference type="SUPFAM" id="SSF51126">
    <property type="entry name" value="Pectin lyase-like"/>
    <property type="match status" value="1"/>
</dbReference>
<dbReference type="EMBL" id="MGAI01000047">
    <property type="protein sequence ID" value="OGK43559.1"/>
    <property type="molecule type" value="Genomic_DNA"/>
</dbReference>
<gene>
    <name evidence="1" type="ORF">A3B40_00045</name>
</gene>
<name>A0A1F7IJM3_9BACT</name>
<dbReference type="InterPro" id="IPR011050">
    <property type="entry name" value="Pectin_lyase_fold/virulence"/>
</dbReference>